<proteinExistence type="predicted"/>
<evidence type="ECO:0000313" key="1">
    <source>
        <dbReference type="EMBL" id="KAI0051262.1"/>
    </source>
</evidence>
<organism evidence="1 2">
    <name type="scientific">Auriscalpium vulgare</name>
    <dbReference type="NCBI Taxonomy" id="40419"/>
    <lineage>
        <taxon>Eukaryota</taxon>
        <taxon>Fungi</taxon>
        <taxon>Dikarya</taxon>
        <taxon>Basidiomycota</taxon>
        <taxon>Agaricomycotina</taxon>
        <taxon>Agaricomycetes</taxon>
        <taxon>Russulales</taxon>
        <taxon>Auriscalpiaceae</taxon>
        <taxon>Auriscalpium</taxon>
    </lineage>
</organism>
<evidence type="ECO:0000313" key="2">
    <source>
        <dbReference type="Proteomes" id="UP000814033"/>
    </source>
</evidence>
<dbReference type="Proteomes" id="UP000814033">
    <property type="component" value="Unassembled WGS sequence"/>
</dbReference>
<sequence>MYSLGVSTASRLGTAMRITLHDECDSFRKKCTRGRRERWLRDYLLAVLALMSGSQWRWVKCEPTRNRVHAADSVGREMIDGVAILRRMSFPTPQTIPAG</sequence>
<reference evidence="1" key="2">
    <citation type="journal article" date="2022" name="New Phytol.">
        <title>Evolutionary transition to the ectomycorrhizal habit in the genomes of a hyperdiverse lineage of mushroom-forming fungi.</title>
        <authorList>
            <person name="Looney B."/>
            <person name="Miyauchi S."/>
            <person name="Morin E."/>
            <person name="Drula E."/>
            <person name="Courty P.E."/>
            <person name="Kohler A."/>
            <person name="Kuo A."/>
            <person name="LaButti K."/>
            <person name="Pangilinan J."/>
            <person name="Lipzen A."/>
            <person name="Riley R."/>
            <person name="Andreopoulos W."/>
            <person name="He G."/>
            <person name="Johnson J."/>
            <person name="Nolan M."/>
            <person name="Tritt A."/>
            <person name="Barry K.W."/>
            <person name="Grigoriev I.V."/>
            <person name="Nagy L.G."/>
            <person name="Hibbett D."/>
            <person name="Henrissat B."/>
            <person name="Matheny P.B."/>
            <person name="Labbe J."/>
            <person name="Martin F.M."/>
        </authorList>
    </citation>
    <scope>NUCLEOTIDE SEQUENCE</scope>
    <source>
        <strain evidence="1">FP105234-sp</strain>
    </source>
</reference>
<name>A0ACB8S527_9AGAM</name>
<keyword evidence="2" id="KW-1185">Reference proteome</keyword>
<gene>
    <name evidence="1" type="ORF">FA95DRAFT_358750</name>
</gene>
<dbReference type="EMBL" id="MU275854">
    <property type="protein sequence ID" value="KAI0051262.1"/>
    <property type="molecule type" value="Genomic_DNA"/>
</dbReference>
<accession>A0ACB8S527</accession>
<protein>
    <submittedName>
        <fullName evidence="1">Uncharacterized protein</fullName>
    </submittedName>
</protein>
<comment type="caution">
    <text evidence="1">The sequence shown here is derived from an EMBL/GenBank/DDBJ whole genome shotgun (WGS) entry which is preliminary data.</text>
</comment>
<reference evidence="1" key="1">
    <citation type="submission" date="2021-02" db="EMBL/GenBank/DDBJ databases">
        <authorList>
            <consortium name="DOE Joint Genome Institute"/>
            <person name="Ahrendt S."/>
            <person name="Looney B.P."/>
            <person name="Miyauchi S."/>
            <person name="Morin E."/>
            <person name="Drula E."/>
            <person name="Courty P.E."/>
            <person name="Chicoki N."/>
            <person name="Fauchery L."/>
            <person name="Kohler A."/>
            <person name="Kuo A."/>
            <person name="Labutti K."/>
            <person name="Pangilinan J."/>
            <person name="Lipzen A."/>
            <person name="Riley R."/>
            <person name="Andreopoulos W."/>
            <person name="He G."/>
            <person name="Johnson J."/>
            <person name="Barry K.W."/>
            <person name="Grigoriev I.V."/>
            <person name="Nagy L."/>
            <person name="Hibbett D."/>
            <person name="Henrissat B."/>
            <person name="Matheny P.B."/>
            <person name="Labbe J."/>
            <person name="Martin F."/>
        </authorList>
    </citation>
    <scope>NUCLEOTIDE SEQUENCE</scope>
    <source>
        <strain evidence="1">FP105234-sp</strain>
    </source>
</reference>